<accession>A0A0F9G5C5</accession>
<sequence length="25" mass="2944">MDELDREEDGGFEEELARQNAVVEY</sequence>
<organism evidence="2">
    <name type="scientific">marine sediment metagenome</name>
    <dbReference type="NCBI Taxonomy" id="412755"/>
    <lineage>
        <taxon>unclassified sequences</taxon>
        <taxon>metagenomes</taxon>
        <taxon>ecological metagenomes</taxon>
    </lineage>
</organism>
<evidence type="ECO:0000313" key="2">
    <source>
        <dbReference type="EMBL" id="KKL93903.1"/>
    </source>
</evidence>
<evidence type="ECO:0000256" key="1">
    <source>
        <dbReference type="SAM" id="MobiDB-lite"/>
    </source>
</evidence>
<protein>
    <submittedName>
        <fullName evidence="2">Uncharacterized protein</fullName>
    </submittedName>
</protein>
<feature type="non-terminal residue" evidence="2">
    <location>
        <position position="25"/>
    </location>
</feature>
<comment type="caution">
    <text evidence="2">The sequence shown here is derived from an EMBL/GenBank/DDBJ whole genome shotgun (WGS) entry which is preliminary data.</text>
</comment>
<proteinExistence type="predicted"/>
<dbReference type="EMBL" id="LAZR01019068">
    <property type="protein sequence ID" value="KKL93903.1"/>
    <property type="molecule type" value="Genomic_DNA"/>
</dbReference>
<reference evidence="2" key="1">
    <citation type="journal article" date="2015" name="Nature">
        <title>Complex archaea that bridge the gap between prokaryotes and eukaryotes.</title>
        <authorList>
            <person name="Spang A."/>
            <person name="Saw J.H."/>
            <person name="Jorgensen S.L."/>
            <person name="Zaremba-Niedzwiedzka K."/>
            <person name="Martijn J."/>
            <person name="Lind A.E."/>
            <person name="van Eijk R."/>
            <person name="Schleper C."/>
            <person name="Guy L."/>
            <person name="Ettema T.J."/>
        </authorList>
    </citation>
    <scope>NUCLEOTIDE SEQUENCE</scope>
</reference>
<gene>
    <name evidence="2" type="ORF">LCGC14_1870020</name>
</gene>
<dbReference type="AlphaFoldDB" id="A0A0F9G5C5"/>
<feature type="compositionally biased region" description="Acidic residues" evidence="1">
    <location>
        <begin position="1"/>
        <end position="14"/>
    </location>
</feature>
<name>A0A0F9G5C5_9ZZZZ</name>
<feature type="region of interest" description="Disordered" evidence="1">
    <location>
        <begin position="1"/>
        <end position="25"/>
    </location>
</feature>